<accession>A0ABS9MG12</accession>
<name>A0ABS9MG12_9FIRM</name>
<evidence type="ECO:0000313" key="2">
    <source>
        <dbReference type="Proteomes" id="UP001298681"/>
    </source>
</evidence>
<dbReference type="InterPro" id="IPR014229">
    <property type="entry name" value="Spore_YtfJ"/>
</dbReference>
<comment type="caution">
    <text evidence="1">The sequence shown here is derived from an EMBL/GenBank/DDBJ whole genome shotgun (WGS) entry which is preliminary data.</text>
</comment>
<keyword evidence="2" id="KW-1185">Reference proteome</keyword>
<dbReference type="PANTHER" id="PTHR39162">
    <property type="entry name" value="GLL3345 PROTEIN"/>
    <property type="match status" value="1"/>
</dbReference>
<dbReference type="PIRSF" id="PIRSF021377">
    <property type="entry name" value="YtfJ"/>
    <property type="match status" value="1"/>
</dbReference>
<organism evidence="1 2">
    <name type="scientific">Anaeromassilibacillus senegalensis</name>
    <dbReference type="NCBI Taxonomy" id="1673717"/>
    <lineage>
        <taxon>Bacteria</taxon>
        <taxon>Bacillati</taxon>
        <taxon>Bacillota</taxon>
        <taxon>Clostridia</taxon>
        <taxon>Eubacteriales</taxon>
        <taxon>Acutalibacteraceae</taxon>
        <taxon>Anaeromassilibacillus</taxon>
    </lineage>
</organism>
<proteinExistence type="predicted"/>
<dbReference type="EMBL" id="JAKNHQ010000002">
    <property type="protein sequence ID" value="MCG4609743.1"/>
    <property type="molecule type" value="Genomic_DNA"/>
</dbReference>
<evidence type="ECO:0000313" key="1">
    <source>
        <dbReference type="EMBL" id="MCG4609743.1"/>
    </source>
</evidence>
<reference evidence="1 2" key="1">
    <citation type="submission" date="2022-01" db="EMBL/GenBank/DDBJ databases">
        <title>Collection of gut derived symbiotic bacterial strains cultured from healthy donors.</title>
        <authorList>
            <person name="Lin H."/>
            <person name="Kohout C."/>
            <person name="Waligurski E."/>
            <person name="Pamer E.G."/>
        </authorList>
    </citation>
    <scope>NUCLEOTIDE SEQUENCE [LARGE SCALE GENOMIC DNA]</scope>
    <source>
        <strain evidence="1 2">DFI.7.58</strain>
    </source>
</reference>
<dbReference type="Pfam" id="PF09579">
    <property type="entry name" value="Spore_YtfJ"/>
    <property type="match status" value="1"/>
</dbReference>
<sequence length="141" mass="14842">MSDHPIEGMMNTTLEKIKQMVDVNSIVGDPITAPDGTIIIPISKISYGFASGGSDFPSKVQSEKEFFGGGTGAGISINPIAFLTISNGNVKLLQIDPYNSSADRIVGMVPDVVDKISGIVSKKSEEKKAKKAEKAAESPAE</sequence>
<gene>
    <name evidence="1" type="primary">ytfJ</name>
    <name evidence="1" type="ORF">L0P57_02135</name>
</gene>
<protein>
    <submittedName>
        <fullName evidence="1">GerW family sporulation protein</fullName>
    </submittedName>
</protein>
<dbReference type="PANTHER" id="PTHR39162:SF1">
    <property type="entry name" value="SPORULATION PROTEIN YTFJ"/>
    <property type="match status" value="1"/>
</dbReference>
<dbReference type="NCBIfam" id="TIGR02874">
    <property type="entry name" value="spore_ytfJ"/>
    <property type="match status" value="1"/>
</dbReference>
<dbReference type="RefSeq" id="WP_087229173.1">
    <property type="nucleotide sequence ID" value="NZ_JAKNHQ010000002.1"/>
</dbReference>
<dbReference type="Proteomes" id="UP001298681">
    <property type="component" value="Unassembled WGS sequence"/>
</dbReference>